<dbReference type="EMBL" id="JBDJNQ010000003">
    <property type="protein sequence ID" value="MEN5377187.1"/>
    <property type="molecule type" value="Genomic_DNA"/>
</dbReference>
<protein>
    <recommendedName>
        <fullName evidence="4">DNA repair protein RecO</fullName>
    </recommendedName>
    <alternativeName>
        <fullName evidence="4">Recombination protein O</fullName>
    </alternativeName>
</protein>
<feature type="domain" description="DNA replication/recombination mediator RecO N-terminal" evidence="5">
    <location>
        <begin position="1"/>
        <end position="77"/>
    </location>
</feature>
<dbReference type="Pfam" id="PF02565">
    <property type="entry name" value="RecO_C"/>
    <property type="match status" value="1"/>
</dbReference>
<evidence type="ECO:0000256" key="1">
    <source>
        <dbReference type="ARBA" id="ARBA00022763"/>
    </source>
</evidence>
<dbReference type="Pfam" id="PF11967">
    <property type="entry name" value="RecO_N"/>
    <property type="match status" value="1"/>
</dbReference>
<keyword evidence="7" id="KW-1185">Reference proteome</keyword>
<dbReference type="RefSeq" id="WP_021189162.1">
    <property type="nucleotide sequence ID" value="NZ_JAOQNK010000001.1"/>
</dbReference>
<dbReference type="PANTHER" id="PTHR33991:SF1">
    <property type="entry name" value="DNA REPAIR PROTEIN RECO"/>
    <property type="match status" value="1"/>
</dbReference>
<sequence>MLHKTRGIVLKTTNYSESSVVSQIYTEHFGLQSYLVNGARKPKAKIRSGFLQALHPLDMVVTFKDNNSLHRINEARQVPPLKSIPYDIVKSSLAIFLNEVLYKILREQSGDPFLFEYLYQAILWLDNSETNLANFHLVFLINLSRFLGFYPVEASKNYPYFNLESATFSNQLPEHPYVLQEPHTTLFRKLMATEFNSSEDIKMSTKDRQILLEKIIDYYRLHLTNFREIKSLYILEEIFH</sequence>
<dbReference type="InterPro" id="IPR037278">
    <property type="entry name" value="ARFGAP/RecO"/>
</dbReference>
<evidence type="ECO:0000256" key="4">
    <source>
        <dbReference type="HAMAP-Rule" id="MF_00201"/>
    </source>
</evidence>
<dbReference type="InterPro" id="IPR003717">
    <property type="entry name" value="RecO"/>
</dbReference>
<dbReference type="SUPFAM" id="SSF57863">
    <property type="entry name" value="ArfGap/RecO-like zinc finger"/>
    <property type="match status" value="1"/>
</dbReference>
<evidence type="ECO:0000256" key="2">
    <source>
        <dbReference type="ARBA" id="ARBA00023172"/>
    </source>
</evidence>
<comment type="caution">
    <text evidence="6">The sequence shown here is derived from an EMBL/GenBank/DDBJ whole genome shotgun (WGS) entry which is preliminary data.</text>
</comment>
<accession>A0ABV0BRR0</accession>
<evidence type="ECO:0000256" key="3">
    <source>
        <dbReference type="ARBA" id="ARBA00023204"/>
    </source>
</evidence>
<dbReference type="InterPro" id="IPR012340">
    <property type="entry name" value="NA-bd_OB-fold"/>
</dbReference>
<dbReference type="InterPro" id="IPR022572">
    <property type="entry name" value="DNA_rep/recomb_RecO_N"/>
</dbReference>
<name>A0ABV0BRR0_9SPHI</name>
<dbReference type="Proteomes" id="UP001409291">
    <property type="component" value="Unassembled WGS sequence"/>
</dbReference>
<evidence type="ECO:0000313" key="7">
    <source>
        <dbReference type="Proteomes" id="UP001409291"/>
    </source>
</evidence>
<comment type="similarity">
    <text evidence="4">Belongs to the RecO family.</text>
</comment>
<evidence type="ECO:0000259" key="5">
    <source>
        <dbReference type="Pfam" id="PF11967"/>
    </source>
</evidence>
<dbReference type="NCBIfam" id="TIGR00613">
    <property type="entry name" value="reco"/>
    <property type="match status" value="1"/>
</dbReference>
<keyword evidence="1 4" id="KW-0227">DNA damage</keyword>
<dbReference type="PANTHER" id="PTHR33991">
    <property type="entry name" value="DNA REPAIR PROTEIN RECO"/>
    <property type="match status" value="1"/>
</dbReference>
<gene>
    <name evidence="4 6" type="primary">recO</name>
    <name evidence="6" type="ORF">ABE541_07940</name>
</gene>
<keyword evidence="3 4" id="KW-0234">DNA repair</keyword>
<keyword evidence="2 4" id="KW-0233">DNA recombination</keyword>
<organism evidence="6 7">
    <name type="scientific">Sphingobacterium kitahiroshimense</name>
    <dbReference type="NCBI Taxonomy" id="470446"/>
    <lineage>
        <taxon>Bacteria</taxon>
        <taxon>Pseudomonadati</taxon>
        <taxon>Bacteroidota</taxon>
        <taxon>Sphingobacteriia</taxon>
        <taxon>Sphingobacteriales</taxon>
        <taxon>Sphingobacteriaceae</taxon>
        <taxon>Sphingobacterium</taxon>
    </lineage>
</organism>
<dbReference type="SUPFAM" id="SSF50249">
    <property type="entry name" value="Nucleic acid-binding proteins"/>
    <property type="match status" value="1"/>
</dbReference>
<reference evidence="6 7" key="1">
    <citation type="submission" date="2024-04" db="EMBL/GenBank/DDBJ databases">
        <title>WGS of bacteria from Torrens River.</title>
        <authorList>
            <person name="Wyrsch E.R."/>
            <person name="Drigo B."/>
        </authorList>
    </citation>
    <scope>NUCLEOTIDE SEQUENCE [LARGE SCALE GENOMIC DNA]</scope>
    <source>
        <strain evidence="6 7">TWI391</strain>
    </source>
</reference>
<proteinExistence type="inferred from homology"/>
<comment type="function">
    <text evidence="4">Involved in DNA repair and RecF pathway recombination.</text>
</comment>
<dbReference type="HAMAP" id="MF_00201">
    <property type="entry name" value="RecO"/>
    <property type="match status" value="1"/>
</dbReference>
<evidence type="ECO:0000313" key="6">
    <source>
        <dbReference type="EMBL" id="MEN5377187.1"/>
    </source>
</evidence>
<dbReference type="Gene3D" id="2.40.50.140">
    <property type="entry name" value="Nucleic acid-binding proteins"/>
    <property type="match status" value="1"/>
</dbReference>